<evidence type="ECO:0000256" key="3">
    <source>
        <dbReference type="ARBA" id="ARBA00022692"/>
    </source>
</evidence>
<keyword evidence="2" id="KW-0813">Transport</keyword>
<accession>A0A1L9PVJ1</accession>
<gene>
    <name evidence="10" type="ORF">ASPVEDRAFT_64577</name>
</gene>
<keyword evidence="11" id="KW-1185">Reference proteome</keyword>
<feature type="transmembrane region" description="Helical" evidence="8">
    <location>
        <begin position="97"/>
        <end position="120"/>
    </location>
</feature>
<protein>
    <recommendedName>
        <fullName evidence="9">Major facilitator superfamily (MFS) profile domain-containing protein</fullName>
    </recommendedName>
</protein>
<feature type="transmembrane region" description="Helical" evidence="8">
    <location>
        <begin position="361"/>
        <end position="379"/>
    </location>
</feature>
<feature type="transmembrane region" description="Helical" evidence="8">
    <location>
        <begin position="391"/>
        <end position="410"/>
    </location>
</feature>
<comment type="similarity">
    <text evidence="6">Belongs to the major facilitator superfamily. Allantoate permease family.</text>
</comment>
<feature type="region of interest" description="Disordered" evidence="7">
    <location>
        <begin position="1"/>
        <end position="20"/>
    </location>
</feature>
<dbReference type="SUPFAM" id="SSF103473">
    <property type="entry name" value="MFS general substrate transporter"/>
    <property type="match status" value="1"/>
</dbReference>
<evidence type="ECO:0000256" key="6">
    <source>
        <dbReference type="ARBA" id="ARBA00037968"/>
    </source>
</evidence>
<keyword evidence="5 8" id="KW-0472">Membrane</keyword>
<feature type="transmembrane region" description="Helical" evidence="8">
    <location>
        <begin position="189"/>
        <end position="208"/>
    </location>
</feature>
<dbReference type="RefSeq" id="XP_040671303.1">
    <property type="nucleotide sequence ID" value="XM_040815737.1"/>
</dbReference>
<evidence type="ECO:0000313" key="11">
    <source>
        <dbReference type="Proteomes" id="UP000184073"/>
    </source>
</evidence>
<dbReference type="PANTHER" id="PTHR43791:SF103">
    <property type="entry name" value="MAJOR FACILITATOR SUPERFAMILY (MFS) PROFILE DOMAIN-CONTAINING PROTEIN-RELATED"/>
    <property type="match status" value="1"/>
</dbReference>
<evidence type="ECO:0000256" key="1">
    <source>
        <dbReference type="ARBA" id="ARBA00004141"/>
    </source>
</evidence>
<reference evidence="11" key="1">
    <citation type="journal article" date="2017" name="Genome Biol.">
        <title>Comparative genomics reveals high biological diversity and specific adaptations in the industrially and medically important fungal genus Aspergillus.</title>
        <authorList>
            <person name="de Vries R.P."/>
            <person name="Riley R."/>
            <person name="Wiebenga A."/>
            <person name="Aguilar-Osorio G."/>
            <person name="Amillis S."/>
            <person name="Uchima C.A."/>
            <person name="Anderluh G."/>
            <person name="Asadollahi M."/>
            <person name="Askin M."/>
            <person name="Barry K."/>
            <person name="Battaglia E."/>
            <person name="Bayram O."/>
            <person name="Benocci T."/>
            <person name="Braus-Stromeyer S.A."/>
            <person name="Caldana C."/>
            <person name="Canovas D."/>
            <person name="Cerqueira G.C."/>
            <person name="Chen F."/>
            <person name="Chen W."/>
            <person name="Choi C."/>
            <person name="Clum A."/>
            <person name="Dos Santos R.A."/>
            <person name="Damasio A.R."/>
            <person name="Diallinas G."/>
            <person name="Emri T."/>
            <person name="Fekete E."/>
            <person name="Flipphi M."/>
            <person name="Freyberg S."/>
            <person name="Gallo A."/>
            <person name="Gournas C."/>
            <person name="Habgood R."/>
            <person name="Hainaut M."/>
            <person name="Harispe M.L."/>
            <person name="Henrissat B."/>
            <person name="Hilden K.S."/>
            <person name="Hope R."/>
            <person name="Hossain A."/>
            <person name="Karabika E."/>
            <person name="Karaffa L."/>
            <person name="Karanyi Z."/>
            <person name="Krasevec N."/>
            <person name="Kuo A."/>
            <person name="Kusch H."/>
            <person name="LaButti K."/>
            <person name="Lagendijk E.L."/>
            <person name="Lapidus A."/>
            <person name="Levasseur A."/>
            <person name="Lindquist E."/>
            <person name="Lipzen A."/>
            <person name="Logrieco A.F."/>
            <person name="MacCabe A."/>
            <person name="Maekelae M.R."/>
            <person name="Malavazi I."/>
            <person name="Melin P."/>
            <person name="Meyer V."/>
            <person name="Mielnichuk N."/>
            <person name="Miskei M."/>
            <person name="Molnar A.P."/>
            <person name="Mule G."/>
            <person name="Ngan C.Y."/>
            <person name="Orejas M."/>
            <person name="Orosz E."/>
            <person name="Ouedraogo J.P."/>
            <person name="Overkamp K.M."/>
            <person name="Park H.-S."/>
            <person name="Perrone G."/>
            <person name="Piumi F."/>
            <person name="Punt P.J."/>
            <person name="Ram A.F."/>
            <person name="Ramon A."/>
            <person name="Rauscher S."/>
            <person name="Record E."/>
            <person name="Riano-Pachon D.M."/>
            <person name="Robert V."/>
            <person name="Roehrig J."/>
            <person name="Ruller R."/>
            <person name="Salamov A."/>
            <person name="Salih N.S."/>
            <person name="Samson R.A."/>
            <person name="Sandor E."/>
            <person name="Sanguinetti M."/>
            <person name="Schuetze T."/>
            <person name="Sepcic K."/>
            <person name="Shelest E."/>
            <person name="Sherlock G."/>
            <person name="Sophianopoulou V."/>
            <person name="Squina F.M."/>
            <person name="Sun H."/>
            <person name="Susca A."/>
            <person name="Todd R.B."/>
            <person name="Tsang A."/>
            <person name="Unkles S.E."/>
            <person name="van de Wiele N."/>
            <person name="van Rossen-Uffink D."/>
            <person name="Oliveira J.V."/>
            <person name="Vesth T.C."/>
            <person name="Visser J."/>
            <person name="Yu J.-H."/>
            <person name="Zhou M."/>
            <person name="Andersen M.R."/>
            <person name="Archer D.B."/>
            <person name="Baker S.E."/>
            <person name="Benoit I."/>
            <person name="Brakhage A.A."/>
            <person name="Braus G.H."/>
            <person name="Fischer R."/>
            <person name="Frisvad J.C."/>
            <person name="Goldman G.H."/>
            <person name="Houbraken J."/>
            <person name="Oakley B."/>
            <person name="Pocsi I."/>
            <person name="Scazzocchio C."/>
            <person name="Seiboth B."/>
            <person name="vanKuyk P.A."/>
            <person name="Wortman J."/>
            <person name="Dyer P.S."/>
            <person name="Grigoriev I.V."/>
        </authorList>
    </citation>
    <scope>NUCLEOTIDE SEQUENCE [LARGE SCALE GENOMIC DNA]</scope>
    <source>
        <strain evidence="11">CBS 583.65</strain>
    </source>
</reference>
<keyword evidence="4 8" id="KW-1133">Transmembrane helix</keyword>
<evidence type="ECO:0000256" key="2">
    <source>
        <dbReference type="ARBA" id="ARBA00022448"/>
    </source>
</evidence>
<name>A0A1L9PVJ1_ASPVE</name>
<evidence type="ECO:0000256" key="8">
    <source>
        <dbReference type="SAM" id="Phobius"/>
    </source>
</evidence>
<dbReference type="GeneID" id="63731248"/>
<dbReference type="STRING" id="1036611.A0A1L9PVJ1"/>
<keyword evidence="3 8" id="KW-0812">Transmembrane</keyword>
<dbReference type="Proteomes" id="UP000184073">
    <property type="component" value="Unassembled WGS sequence"/>
</dbReference>
<dbReference type="VEuPathDB" id="FungiDB:ASPVEDRAFT_64577"/>
<feature type="transmembrane region" description="Helical" evidence="8">
    <location>
        <begin position="289"/>
        <end position="313"/>
    </location>
</feature>
<organism evidence="10 11">
    <name type="scientific">Aspergillus versicolor CBS 583.65</name>
    <dbReference type="NCBI Taxonomy" id="1036611"/>
    <lineage>
        <taxon>Eukaryota</taxon>
        <taxon>Fungi</taxon>
        <taxon>Dikarya</taxon>
        <taxon>Ascomycota</taxon>
        <taxon>Pezizomycotina</taxon>
        <taxon>Eurotiomycetes</taxon>
        <taxon>Eurotiomycetidae</taxon>
        <taxon>Eurotiales</taxon>
        <taxon>Aspergillaceae</taxon>
        <taxon>Aspergillus</taxon>
        <taxon>Aspergillus subgen. Nidulantes</taxon>
    </lineage>
</organism>
<feature type="domain" description="Major facilitator superfamily (MFS) profile" evidence="9">
    <location>
        <begin position="60"/>
        <end position="482"/>
    </location>
</feature>
<feature type="transmembrane region" description="Helical" evidence="8">
    <location>
        <begin position="454"/>
        <end position="477"/>
    </location>
</feature>
<dbReference type="InterPro" id="IPR011701">
    <property type="entry name" value="MFS"/>
</dbReference>
<dbReference type="FunFam" id="1.20.1250.20:FF:000064">
    <property type="entry name" value="MFS allantoate transporter"/>
    <property type="match status" value="1"/>
</dbReference>
<evidence type="ECO:0000256" key="4">
    <source>
        <dbReference type="ARBA" id="ARBA00022989"/>
    </source>
</evidence>
<feature type="transmembrane region" description="Helical" evidence="8">
    <location>
        <begin position="220"/>
        <end position="240"/>
    </location>
</feature>
<evidence type="ECO:0000256" key="7">
    <source>
        <dbReference type="SAM" id="MobiDB-lite"/>
    </source>
</evidence>
<dbReference type="InterPro" id="IPR036259">
    <property type="entry name" value="MFS_trans_sf"/>
</dbReference>
<dbReference type="AlphaFoldDB" id="A0A1L9PVJ1"/>
<feature type="transmembrane region" description="Helical" evidence="8">
    <location>
        <begin position="157"/>
        <end position="177"/>
    </location>
</feature>
<dbReference type="GO" id="GO:0022857">
    <property type="term" value="F:transmembrane transporter activity"/>
    <property type="evidence" value="ECO:0007669"/>
    <property type="project" value="InterPro"/>
</dbReference>
<dbReference type="Gene3D" id="1.20.1250.20">
    <property type="entry name" value="MFS general substrate transporter like domains"/>
    <property type="match status" value="2"/>
</dbReference>
<dbReference type="OrthoDB" id="6730379at2759"/>
<dbReference type="GO" id="GO:0016020">
    <property type="term" value="C:membrane"/>
    <property type="evidence" value="ECO:0007669"/>
    <property type="project" value="UniProtKB-SubCell"/>
</dbReference>
<feature type="transmembrane region" description="Helical" evidence="8">
    <location>
        <begin position="422"/>
        <end position="442"/>
    </location>
</feature>
<dbReference type="PANTHER" id="PTHR43791">
    <property type="entry name" value="PERMEASE-RELATED"/>
    <property type="match status" value="1"/>
</dbReference>
<dbReference type="Pfam" id="PF07690">
    <property type="entry name" value="MFS_1"/>
    <property type="match status" value="1"/>
</dbReference>
<comment type="subcellular location">
    <subcellularLocation>
        <location evidence="1">Membrane</location>
        <topology evidence="1">Multi-pass membrane protein</topology>
    </subcellularLocation>
</comment>
<evidence type="ECO:0000259" key="9">
    <source>
        <dbReference type="PROSITE" id="PS50850"/>
    </source>
</evidence>
<proteinExistence type="inferred from homology"/>
<feature type="transmembrane region" description="Helical" evidence="8">
    <location>
        <begin position="325"/>
        <end position="349"/>
    </location>
</feature>
<dbReference type="PROSITE" id="PS50850">
    <property type="entry name" value="MFS"/>
    <property type="match status" value="1"/>
</dbReference>
<feature type="transmembrane region" description="Helical" evidence="8">
    <location>
        <begin position="52"/>
        <end position="73"/>
    </location>
</feature>
<evidence type="ECO:0000256" key="5">
    <source>
        <dbReference type="ARBA" id="ARBA00023136"/>
    </source>
</evidence>
<dbReference type="EMBL" id="KV878133">
    <property type="protein sequence ID" value="OJJ05541.1"/>
    <property type="molecule type" value="Genomic_DNA"/>
</dbReference>
<sequence>MRKPSQEVPDGSRPPNPDVDAGVKLEGAIESIDTALGQILEVQSSPELERKVLLKLDLVLMPMMCFAYFLQFLDKMVLSQTTLFGLREDLHLVGDEYAWSSAIFYFGYLAWSWPNSYLLARLPIGKYLGITVFLWGGIVMCHAASKDFATLATARFFLGVAEAAVVPGFALITGIFYKKEEQPIRQAGWYFGNTVAALVGSLISYGIGHITSTPLPEWQLMFLILGAVTAAFGLFLIPILPDSPATAIFLTKTERAIAIQRTLENKTGVLDTGTFNVKQAIEALKDPQAWFLVLYNFCVNLWNGGLTTFLALLLKGFGFGTFESLLWQCPLGAAEILYLVFTAVFATHVRSRRIFAGSSRIFMMIFSTAASLLGVLLVWKLDESKKAGRLMGIYISVGYAINIPLCMSLVTSNVAGFSKRSVVSAMVFIAYCLGNIVGPQFYNESEAPSYPTGIKSAVSGLCFATFFLLCLWAYYIYENARRDRVYGLASEVTETEEMRDELSNKTDREIPSFRYVC</sequence>
<feature type="transmembrane region" description="Helical" evidence="8">
    <location>
        <begin position="127"/>
        <end position="145"/>
    </location>
</feature>
<evidence type="ECO:0000313" key="10">
    <source>
        <dbReference type="EMBL" id="OJJ05541.1"/>
    </source>
</evidence>
<dbReference type="InterPro" id="IPR020846">
    <property type="entry name" value="MFS_dom"/>
</dbReference>